<dbReference type="SUPFAM" id="SSF69304">
    <property type="entry name" value="Tricorn protease N-terminal domain"/>
    <property type="match status" value="1"/>
</dbReference>
<gene>
    <name evidence="1" type="ORF">A3H38_03820</name>
</gene>
<comment type="caution">
    <text evidence="1">The sequence shown here is derived from an EMBL/GenBank/DDBJ whole genome shotgun (WGS) entry which is preliminary data.</text>
</comment>
<accession>A0A1F4RG54</accession>
<evidence type="ECO:0000313" key="1">
    <source>
        <dbReference type="EMBL" id="OGC07141.1"/>
    </source>
</evidence>
<organism evidence="1 2">
    <name type="scientific">candidate division WOR-1 bacterium RIFCSPLOWO2_02_FULL_46_20</name>
    <dbReference type="NCBI Taxonomy" id="1802567"/>
    <lineage>
        <taxon>Bacteria</taxon>
        <taxon>Bacillati</taxon>
        <taxon>Saganbacteria</taxon>
    </lineage>
</organism>
<dbReference type="EMBL" id="METP01000008">
    <property type="protein sequence ID" value="OGC07141.1"/>
    <property type="molecule type" value="Genomic_DNA"/>
</dbReference>
<evidence type="ECO:0008006" key="3">
    <source>
        <dbReference type="Google" id="ProtNLM"/>
    </source>
</evidence>
<proteinExistence type="predicted"/>
<dbReference type="PANTHER" id="PTHR42754">
    <property type="entry name" value="ENDOGLUCANASE"/>
    <property type="match status" value="1"/>
</dbReference>
<protein>
    <recommendedName>
        <fullName evidence="3">Bulb-type lectin domain-containing protein</fullName>
    </recommendedName>
</protein>
<dbReference type="Proteomes" id="UP000176938">
    <property type="component" value="Unassembled WGS sequence"/>
</dbReference>
<dbReference type="PANTHER" id="PTHR42754:SF1">
    <property type="entry name" value="LIPOPROTEIN"/>
    <property type="match status" value="1"/>
</dbReference>
<sequence length="247" mass="26998">MTASVQQTNDGGYILAGSTTFSSEGFPDFWLIKTDTLGNEEWSRTFGGSSYDYAHSVQQTDDGGYIITGGTQSYGAGNWDIWLIKTDSYGNEEWHHTFGESTYDYAWSVQQISDGGYIIAGSTDSYGIGIWDDYLLIKTNFLGDEEWHHTFGGSSYEIAQSVQQTADNGYILAGYTGSYGSGCEDAWLIRTNSSGNELWNRTLGGEGCDRSYSVQQTTDGGFILAGSTESYGAETTDAWLIKVCGDE</sequence>
<evidence type="ECO:0000313" key="2">
    <source>
        <dbReference type="Proteomes" id="UP000176938"/>
    </source>
</evidence>
<name>A0A1F4RG54_UNCSA</name>
<reference evidence="1 2" key="1">
    <citation type="journal article" date="2016" name="Nat. Commun.">
        <title>Thousands of microbial genomes shed light on interconnected biogeochemical processes in an aquifer system.</title>
        <authorList>
            <person name="Anantharaman K."/>
            <person name="Brown C.T."/>
            <person name="Hug L.A."/>
            <person name="Sharon I."/>
            <person name="Castelle C.J."/>
            <person name="Probst A.J."/>
            <person name="Thomas B.C."/>
            <person name="Singh A."/>
            <person name="Wilkins M.J."/>
            <person name="Karaoz U."/>
            <person name="Brodie E.L."/>
            <person name="Williams K.H."/>
            <person name="Hubbard S.S."/>
            <person name="Banfield J.F."/>
        </authorList>
    </citation>
    <scope>NUCLEOTIDE SEQUENCE [LARGE SCALE GENOMIC DNA]</scope>
</reference>
<dbReference type="AlphaFoldDB" id="A0A1F4RG54"/>